<dbReference type="PANTHER" id="PTHR46159">
    <property type="entry name" value="PROTEIN TESMIN/TSO1-LIKE CXC 2"/>
    <property type="match status" value="1"/>
</dbReference>
<proteinExistence type="predicted"/>
<reference evidence="5" key="1">
    <citation type="journal article" date="2006" name="PLoS Biol.">
        <title>Macronuclear genome sequence of the ciliate Tetrahymena thermophila, a model eukaryote.</title>
        <authorList>
            <person name="Eisen J.A."/>
            <person name="Coyne R.S."/>
            <person name="Wu M."/>
            <person name="Wu D."/>
            <person name="Thiagarajan M."/>
            <person name="Wortman J.R."/>
            <person name="Badger J.H."/>
            <person name="Ren Q."/>
            <person name="Amedeo P."/>
            <person name="Jones K.M."/>
            <person name="Tallon L.J."/>
            <person name="Delcher A.L."/>
            <person name="Salzberg S.L."/>
            <person name="Silva J.C."/>
            <person name="Haas B.J."/>
            <person name="Majoros W.H."/>
            <person name="Farzad M."/>
            <person name="Carlton J.M."/>
            <person name="Smith R.K. Jr."/>
            <person name="Garg J."/>
            <person name="Pearlman R.E."/>
            <person name="Karrer K.M."/>
            <person name="Sun L."/>
            <person name="Manning G."/>
            <person name="Elde N.C."/>
            <person name="Turkewitz A.P."/>
            <person name="Asai D.J."/>
            <person name="Wilkes D.E."/>
            <person name="Wang Y."/>
            <person name="Cai H."/>
            <person name="Collins K."/>
            <person name="Stewart B.A."/>
            <person name="Lee S.R."/>
            <person name="Wilamowska K."/>
            <person name="Weinberg Z."/>
            <person name="Ruzzo W.L."/>
            <person name="Wloga D."/>
            <person name="Gaertig J."/>
            <person name="Frankel J."/>
            <person name="Tsao C.-C."/>
            <person name="Gorovsky M.A."/>
            <person name="Keeling P.J."/>
            <person name="Waller R.F."/>
            <person name="Patron N.J."/>
            <person name="Cherry J.M."/>
            <person name="Stover N.A."/>
            <person name="Krieger C.J."/>
            <person name="del Toro C."/>
            <person name="Ryder H.F."/>
            <person name="Williamson S.C."/>
            <person name="Barbeau R.A."/>
            <person name="Hamilton E.P."/>
            <person name="Orias E."/>
        </authorList>
    </citation>
    <scope>NUCLEOTIDE SEQUENCE [LARGE SCALE GENOMIC DNA]</scope>
    <source>
        <strain evidence="5">SB210</strain>
    </source>
</reference>
<evidence type="ECO:0000259" key="3">
    <source>
        <dbReference type="Pfam" id="PF13843"/>
    </source>
</evidence>
<dbReference type="InterPro" id="IPR011011">
    <property type="entry name" value="Znf_FYVE_PHD"/>
</dbReference>
<evidence type="ECO:0000259" key="2">
    <source>
        <dbReference type="Pfam" id="PF13842"/>
    </source>
</evidence>
<dbReference type="InterPro" id="IPR029526">
    <property type="entry name" value="PGBD"/>
</dbReference>
<feature type="region of interest" description="Disordered" evidence="1">
    <location>
        <begin position="161"/>
        <end position="183"/>
    </location>
</feature>
<feature type="region of interest" description="Disordered" evidence="1">
    <location>
        <begin position="229"/>
        <end position="256"/>
    </location>
</feature>
<organism evidence="4 5">
    <name type="scientific">Tetrahymena thermophila (strain SB210)</name>
    <dbReference type="NCBI Taxonomy" id="312017"/>
    <lineage>
        <taxon>Eukaryota</taxon>
        <taxon>Sar</taxon>
        <taxon>Alveolata</taxon>
        <taxon>Ciliophora</taxon>
        <taxon>Intramacronucleata</taxon>
        <taxon>Oligohymenophorea</taxon>
        <taxon>Hymenostomatida</taxon>
        <taxon>Tetrahymenina</taxon>
        <taxon>Tetrahymenidae</taxon>
        <taxon>Tetrahymena</taxon>
    </lineage>
</organism>
<dbReference type="InterPro" id="IPR044522">
    <property type="entry name" value="TSO1-like"/>
</dbReference>
<feature type="compositionally biased region" description="Polar residues" evidence="1">
    <location>
        <begin position="170"/>
        <end position="183"/>
    </location>
</feature>
<keyword evidence="5" id="KW-1185">Reference proteome</keyword>
<feature type="compositionally biased region" description="Low complexity" evidence="1">
    <location>
        <begin position="30"/>
        <end position="45"/>
    </location>
</feature>
<feature type="region of interest" description="Disordered" evidence="1">
    <location>
        <begin position="1"/>
        <end position="49"/>
    </location>
</feature>
<feature type="domain" description="PiggyBac transposable element-derived protein 4 C-terminal zinc-finger" evidence="2">
    <location>
        <begin position="766"/>
        <end position="822"/>
    </location>
</feature>
<dbReference type="PANTHER" id="PTHR46159:SF2">
    <property type="entry name" value="OS05G0509400 PROTEIN"/>
    <property type="match status" value="1"/>
</dbReference>
<dbReference type="InParanoid" id="Q23AY6"/>
<dbReference type="InterPro" id="IPR032718">
    <property type="entry name" value="PGBD4_Znf_C"/>
</dbReference>
<sequence>MELGEADLHTSQSIVQEEVPMQQEVNIQEEQNSQFDNVQQQNQNVEEQHQTNKNNLTQNDFNEFQQQNTNEQDLPRNDQTQVQPQQNLQDENNQDQTIHFTEQHFQQRERESSETHDTSNQELEYQINQNINENKQVQKDNLNEEIISQNKEALDGQEDYQNFNKKDLPDNNNSNEQHNQDQENMNQIESQEGQNQLVQIEVNGSVNSLQENNYIQDGTFMEQEHLNDKMQQQQEQAVKEETEEREEMQEENQLHENQENISISQQNQQAHSDMQIEVQANQINQQENQLESLNDKEVVKEENNLLLNILSDENNKRFQRLPPELSPNIFCHFLGGKSLQLTNINDSSRLFMYFLGTKILRQLLNKANVKLREIYKKQNDVKEYTIEEIQVYQALKILMGLQQNSSNFDFFLLKDLQKIPPYHQLFTNERFQFLLDCERELNKDILNNEQLIQDFVQRAQNSQTSDQELVLISKKGKVGEEIIHNNSVYTQIFLCELSSAFVFGYFVVKDMSSFANQICINLESFTNQNHHVYFQNEEFFSNYEKIQELLNSKIHISSFLNNKFDQFPQSLQNEMLHNKPLKANNSETIFDRQTQTQLLIKSDENLKKEVFLTTSGTVKQDKMVEKHKQAIQKITQKLRMLLTEYRFVSINNDTTSIFEELSEIAIQNSYIIYSQAKEKMDYRLFRFKLAQDLLQKQIQKIKQEELQNVKSKLIDVEVQTDKVVESVINVETHALSKSPKSSDNNEQFIMNEVNSPVFQGNDQNIRQGGTHVQKKDGKQGICLVCLQEKNIQNNTFITCQECSLQNKKPVYLCDKCFEVYHLEINVNRDNFDKKNFSRLSTLKNSVTTVPIDKMAPKPLQNGYGSNGLNGGYNTVNPPIQQPLMNNGYNGYQPQQTQVRRRRTANIQDGYETSGPAFNSMVPPQMNGNMMGQQIPLKRRGPALDDSGFRSDAPSSYIPATRGRKKLNHGQDQLPPRNQYGYSDLGQPNNMNGYGQGMGNNATNGYDRYSRGVDMNGYTTSDPAYGRNYQGADNYNNNQIYRGVGTQRK</sequence>
<name>Q23AY6_TETTS</name>
<dbReference type="Proteomes" id="UP000009168">
    <property type="component" value="Unassembled WGS sequence"/>
</dbReference>
<dbReference type="Pfam" id="PF13842">
    <property type="entry name" value="zf-Tnp_2"/>
    <property type="match status" value="1"/>
</dbReference>
<protein>
    <submittedName>
        <fullName evidence="4">Transposase IS4 protein</fullName>
    </submittedName>
</protein>
<feature type="region of interest" description="Disordered" evidence="1">
    <location>
        <begin position="940"/>
        <end position="998"/>
    </location>
</feature>
<dbReference type="GeneID" id="7825434"/>
<feature type="region of interest" description="Disordered" evidence="1">
    <location>
        <begin position="71"/>
        <end position="94"/>
    </location>
</feature>
<evidence type="ECO:0000313" key="4">
    <source>
        <dbReference type="EMBL" id="EAR93698.3"/>
    </source>
</evidence>
<feature type="domain" description="PiggyBac transposable element-derived protein" evidence="3">
    <location>
        <begin position="347"/>
        <end position="670"/>
    </location>
</feature>
<evidence type="ECO:0000313" key="5">
    <source>
        <dbReference type="Proteomes" id="UP000009168"/>
    </source>
</evidence>
<gene>
    <name evidence="4" type="ORF">TTHERM_00653910</name>
</gene>
<evidence type="ECO:0000256" key="1">
    <source>
        <dbReference type="SAM" id="MobiDB-lite"/>
    </source>
</evidence>
<feature type="compositionally biased region" description="Low complexity" evidence="1">
    <location>
        <begin position="83"/>
        <end position="94"/>
    </location>
</feature>
<dbReference type="RefSeq" id="XP_001013943.3">
    <property type="nucleotide sequence ID" value="XM_001013943.3"/>
</dbReference>
<dbReference type="Pfam" id="PF13843">
    <property type="entry name" value="DDE_Tnp_1_7"/>
    <property type="match status" value="1"/>
</dbReference>
<dbReference type="EMBL" id="GG662720">
    <property type="protein sequence ID" value="EAR93698.3"/>
    <property type="molecule type" value="Genomic_DNA"/>
</dbReference>
<dbReference type="SUPFAM" id="SSF57903">
    <property type="entry name" value="FYVE/PHD zinc finger"/>
    <property type="match status" value="1"/>
</dbReference>
<dbReference type="GO" id="GO:0003700">
    <property type="term" value="F:DNA-binding transcription factor activity"/>
    <property type="evidence" value="ECO:0007669"/>
    <property type="project" value="InterPro"/>
</dbReference>
<dbReference type="KEGG" id="tet:TTHERM_00653910"/>
<dbReference type="HOGENOM" id="CLU_291448_0_0_1"/>
<dbReference type="AlphaFoldDB" id="Q23AY6"/>
<accession>Q23AY6</accession>